<sequence>MAETTLHIAGRQYDLRCRDGEEAHLSHLAGLIERKARLAQQATPGLTEVRTLLFAALFLADELNDMKREVAGRQEALPLDGSEDVAVRAIEVLTARLEKLSDRLAGPVADA</sequence>
<evidence type="ECO:0008006" key="3">
    <source>
        <dbReference type="Google" id="ProtNLM"/>
    </source>
</evidence>
<evidence type="ECO:0000313" key="1">
    <source>
        <dbReference type="EMBL" id="BAV64215.1"/>
    </source>
</evidence>
<proteinExistence type="predicted"/>
<gene>
    <name evidence="1" type="ORF">SCLO_1011750</name>
</gene>
<evidence type="ECO:0000313" key="2">
    <source>
        <dbReference type="Proteomes" id="UP000218272"/>
    </source>
</evidence>
<name>A0A1E1F115_9SPHN</name>
<keyword evidence="2" id="KW-1185">Reference proteome</keyword>
<reference evidence="1 2" key="1">
    <citation type="submission" date="2016-10" db="EMBL/GenBank/DDBJ databases">
        <title>Complete Genome Sequence of the Nonylphenol-Degrading Bacterium Sphingobium cloacae JCM 10874T.</title>
        <authorList>
            <person name="Ootsuka M."/>
            <person name="Nishizawa T."/>
            <person name="Ohta H."/>
        </authorList>
    </citation>
    <scope>NUCLEOTIDE SEQUENCE [LARGE SCALE GENOMIC DNA]</scope>
    <source>
        <strain evidence="1 2">JCM 10874</strain>
    </source>
</reference>
<dbReference type="EMBL" id="AP017655">
    <property type="protein sequence ID" value="BAV64215.1"/>
    <property type="molecule type" value="Genomic_DNA"/>
</dbReference>
<dbReference type="Pfam" id="PF05164">
    <property type="entry name" value="ZapA"/>
    <property type="match status" value="1"/>
</dbReference>
<dbReference type="Gene3D" id="3.30.160.880">
    <property type="entry name" value="Cell division protein ZapA protomer, N-terminal domain"/>
    <property type="match status" value="1"/>
</dbReference>
<accession>A0A1E1F115</accession>
<dbReference type="AlphaFoldDB" id="A0A1E1F115"/>
<dbReference type="SUPFAM" id="SSF102829">
    <property type="entry name" value="Cell division protein ZapA-like"/>
    <property type="match status" value="1"/>
</dbReference>
<protein>
    <recommendedName>
        <fullName evidence="3">Cell division protein ZapA</fullName>
    </recommendedName>
</protein>
<dbReference type="InterPro" id="IPR007838">
    <property type="entry name" value="Cell_div_ZapA-like"/>
</dbReference>
<dbReference type="Proteomes" id="UP000218272">
    <property type="component" value="Chromosome SCLO_1"/>
</dbReference>
<dbReference type="OrthoDB" id="9797575at2"/>
<organism evidence="1 2">
    <name type="scientific">Sphingobium cloacae</name>
    <dbReference type="NCBI Taxonomy" id="120107"/>
    <lineage>
        <taxon>Bacteria</taxon>
        <taxon>Pseudomonadati</taxon>
        <taxon>Pseudomonadota</taxon>
        <taxon>Alphaproteobacteria</taxon>
        <taxon>Sphingomonadales</taxon>
        <taxon>Sphingomonadaceae</taxon>
        <taxon>Sphingobium</taxon>
    </lineage>
</organism>
<dbReference type="KEGG" id="sclo:SCLO_1011750"/>
<dbReference type="InterPro" id="IPR042233">
    <property type="entry name" value="Cell_div_ZapA_N"/>
</dbReference>
<dbReference type="InterPro" id="IPR036192">
    <property type="entry name" value="Cell_div_ZapA-like_sf"/>
</dbReference>
<dbReference type="RefSeq" id="WP_066515508.1">
    <property type="nucleotide sequence ID" value="NZ_AP017655.1"/>
</dbReference>